<dbReference type="InterPro" id="IPR027461">
    <property type="entry name" value="Carboxypeptidase_A_C_sf"/>
</dbReference>
<dbReference type="InterPro" id="IPR040449">
    <property type="entry name" value="Peptidase_S66_N"/>
</dbReference>
<evidence type="ECO:0000313" key="6">
    <source>
        <dbReference type="Proteomes" id="UP001501319"/>
    </source>
</evidence>
<keyword evidence="2" id="KW-0378">Hydrolase</keyword>
<dbReference type="PANTHER" id="PTHR30237">
    <property type="entry name" value="MURAMOYLTETRAPEPTIDE CARBOXYPEPTIDASE"/>
    <property type="match status" value="1"/>
</dbReference>
<dbReference type="InterPro" id="IPR040921">
    <property type="entry name" value="Peptidase_S66C"/>
</dbReference>
<proteinExistence type="inferred from homology"/>
<evidence type="ECO:0008006" key="7">
    <source>
        <dbReference type="Google" id="ProtNLM"/>
    </source>
</evidence>
<protein>
    <recommendedName>
        <fullName evidence="7">LD-carboxypeptidase C-terminal domain-containing protein</fullName>
    </recommendedName>
</protein>
<dbReference type="Gene3D" id="3.40.50.10740">
    <property type="entry name" value="Class I glutamine amidotransferase-like"/>
    <property type="match status" value="1"/>
</dbReference>
<dbReference type="SUPFAM" id="SSF52317">
    <property type="entry name" value="Class I glutamine amidotransferase-like"/>
    <property type="match status" value="1"/>
</dbReference>
<dbReference type="EMBL" id="BAAANE010000015">
    <property type="protein sequence ID" value="GAA1660799.1"/>
    <property type="molecule type" value="Genomic_DNA"/>
</dbReference>
<accession>A0ABN2FW29</accession>
<evidence type="ECO:0000259" key="3">
    <source>
        <dbReference type="Pfam" id="PF02016"/>
    </source>
</evidence>
<evidence type="ECO:0000256" key="2">
    <source>
        <dbReference type="ARBA" id="ARBA00022801"/>
    </source>
</evidence>
<dbReference type="InterPro" id="IPR027478">
    <property type="entry name" value="LdcA_N"/>
</dbReference>
<name>A0ABN2FW29_9ACTN</name>
<gene>
    <name evidence="5" type="ORF">GCM10009744_63100</name>
</gene>
<dbReference type="PANTHER" id="PTHR30237:SF4">
    <property type="entry name" value="LD-CARBOXYPEPTIDASE C-TERMINAL DOMAIN-CONTAINING PROTEIN"/>
    <property type="match status" value="1"/>
</dbReference>
<sequence length="172" mass="19305">MFRADPKPFFGYSDNTNLLNFLYFLGLPAFHGVSVMVQFGRGGAMHPDSERSLRAALFTSGEFQLTSSAWSDRERDWAEPKFLETEPDGRWMLRNLGERGLLERFSAVLWARPKAWSLDNQLSSADSALAEYNPKALLVTGPDFGHTDPQVVLPYGGNVDIDPASRRITVTY</sequence>
<dbReference type="Pfam" id="PF02016">
    <property type="entry name" value="Peptidase_S66"/>
    <property type="match status" value="1"/>
</dbReference>
<organism evidence="5 6">
    <name type="scientific">Kribbella alba</name>
    <dbReference type="NCBI Taxonomy" id="190197"/>
    <lineage>
        <taxon>Bacteria</taxon>
        <taxon>Bacillati</taxon>
        <taxon>Actinomycetota</taxon>
        <taxon>Actinomycetes</taxon>
        <taxon>Propionibacteriales</taxon>
        <taxon>Kribbellaceae</taxon>
        <taxon>Kribbella</taxon>
    </lineage>
</organism>
<feature type="domain" description="LD-carboxypeptidase C-terminal" evidence="4">
    <location>
        <begin position="90"/>
        <end position="160"/>
    </location>
</feature>
<evidence type="ECO:0000256" key="1">
    <source>
        <dbReference type="ARBA" id="ARBA00010233"/>
    </source>
</evidence>
<evidence type="ECO:0000313" key="5">
    <source>
        <dbReference type="EMBL" id="GAA1660799.1"/>
    </source>
</evidence>
<dbReference type="SUPFAM" id="SSF141986">
    <property type="entry name" value="LD-carboxypeptidase A C-terminal domain-like"/>
    <property type="match status" value="1"/>
</dbReference>
<comment type="caution">
    <text evidence="5">The sequence shown here is derived from an EMBL/GenBank/DDBJ whole genome shotgun (WGS) entry which is preliminary data.</text>
</comment>
<comment type="similarity">
    <text evidence="1">Belongs to the peptidase S66 family.</text>
</comment>
<dbReference type="InterPro" id="IPR029062">
    <property type="entry name" value="Class_I_gatase-like"/>
</dbReference>
<keyword evidence="6" id="KW-1185">Reference proteome</keyword>
<dbReference type="Gene3D" id="3.50.30.60">
    <property type="entry name" value="LD-carboxypeptidase A C-terminal domain-like"/>
    <property type="match status" value="1"/>
</dbReference>
<dbReference type="Pfam" id="PF17676">
    <property type="entry name" value="Peptidase_S66C"/>
    <property type="match status" value="1"/>
</dbReference>
<dbReference type="InterPro" id="IPR003507">
    <property type="entry name" value="S66_fam"/>
</dbReference>
<reference evidence="5 6" key="1">
    <citation type="journal article" date="2019" name="Int. J. Syst. Evol. Microbiol.">
        <title>The Global Catalogue of Microorganisms (GCM) 10K type strain sequencing project: providing services to taxonomists for standard genome sequencing and annotation.</title>
        <authorList>
            <consortium name="The Broad Institute Genomics Platform"/>
            <consortium name="The Broad Institute Genome Sequencing Center for Infectious Disease"/>
            <person name="Wu L."/>
            <person name="Ma J."/>
        </authorList>
    </citation>
    <scope>NUCLEOTIDE SEQUENCE [LARGE SCALE GENOMIC DNA]</scope>
    <source>
        <strain evidence="5 6">JCM 14306</strain>
    </source>
</reference>
<dbReference type="Proteomes" id="UP001501319">
    <property type="component" value="Unassembled WGS sequence"/>
</dbReference>
<evidence type="ECO:0000259" key="4">
    <source>
        <dbReference type="Pfam" id="PF17676"/>
    </source>
</evidence>
<feature type="domain" description="LD-carboxypeptidase N-terminal" evidence="3">
    <location>
        <begin position="2"/>
        <end position="32"/>
    </location>
</feature>